<dbReference type="InterPro" id="IPR036615">
    <property type="entry name" value="Mur_ligase_C_dom_sf"/>
</dbReference>
<keyword evidence="6" id="KW-0812">Transmembrane</keyword>
<proteinExistence type="inferred from homology"/>
<evidence type="ECO:0000313" key="7">
    <source>
        <dbReference type="EMBL" id="SGZ31035.1"/>
    </source>
</evidence>
<name>A0A2X0MSW7_9BASI</name>
<keyword evidence="4" id="KW-0067">ATP-binding</keyword>
<feature type="region of interest" description="Disordered" evidence="5">
    <location>
        <begin position="17"/>
        <end position="96"/>
    </location>
</feature>
<reference evidence="7 8" key="1">
    <citation type="submission" date="2016-11" db="EMBL/GenBank/DDBJ databases">
        <authorList>
            <person name="Jaros S."/>
            <person name="Januszkiewicz K."/>
            <person name="Wedrychowicz H."/>
        </authorList>
    </citation>
    <scope>NUCLEOTIDE SEQUENCE [LARGE SCALE GENOMIC DNA]</scope>
</reference>
<dbReference type="Gene3D" id="3.90.190.20">
    <property type="entry name" value="Mur ligase, C-terminal domain"/>
    <property type="match status" value="1"/>
</dbReference>
<evidence type="ECO:0000256" key="4">
    <source>
        <dbReference type="ARBA" id="ARBA00022840"/>
    </source>
</evidence>
<dbReference type="EMBL" id="FQNC01000113">
    <property type="protein sequence ID" value="SGZ31035.1"/>
    <property type="molecule type" value="Genomic_DNA"/>
</dbReference>
<dbReference type="Gene3D" id="3.30.420.10">
    <property type="entry name" value="Ribonuclease H-like superfamily/Ribonuclease H"/>
    <property type="match status" value="1"/>
</dbReference>
<evidence type="ECO:0000256" key="6">
    <source>
        <dbReference type="SAM" id="Phobius"/>
    </source>
</evidence>
<dbReference type="GO" id="GO:0005524">
    <property type="term" value="F:ATP binding"/>
    <property type="evidence" value="ECO:0007669"/>
    <property type="project" value="UniProtKB-KW"/>
</dbReference>
<dbReference type="InterPro" id="IPR001645">
    <property type="entry name" value="Folylpolyglutamate_synth"/>
</dbReference>
<sequence length="1278" mass="143585">MLGFLTESTWLRHVTSPFDHRHSSSPSLSDQGPPKRARGRPALSEQQKAARNEMDKKKKQALREAKEAQRDLQREAQRVKDQAEKERLEAKAETERQAAVLRQEARMQMSSTRSSLAIIHSYVLFAVPIFVIYMTANRTRLIESTPNKRNYRRHHKGGDELVHGFLPVKSAWTRLYDGCISNANLDIYEPQFFYWDPLLMIGQPDDKRAGVGLRLNGFLDRPRRACGLREFVYLIGRSYNCDNKKCSKTYRSWSPEVLDPLDPSLRSMFPSILRSSFHYGLGAEQISDMLVCFRRGAHDRLELDYRSAIYVPTSKVLAIFFNAKIEEHESLIRHHVSLAPCTIMSRDHSCKLRTWKRGNLSSSQVPKQIAKINGIPPFHALLMVGNEYGKVRLAVLTATKGHASFESPLEDMSKHLKLYGHEQPSICYTDQPGQDTTFLIETLPSLAPTLGTNAGPRQGDLMLPPETTPVQATAPANSYRNVAIAASKKAVDVVQFAWESLECDLFIHVIQLSQIIQKCFKWRLPPPLRHFLDRADILKVGVGVAGDLTRIVTPSRTRSAGNLRSMRRIRSVLPKLQASRGVGSRSLAHFSKRFLKKRLPKDQSIHRSMYWAETMLPPRHIMYAALNAYASLLVYKAIIDSSIDETCTPPSEFHGFKWDKSRAVVDITQILIPGALVPEYNTNAMTFHSAIFWPYERSQFNRTLTATFAPNAVTDHSRCFLRSMLSWSTWTMRSPSRVPSTAQLTRSPLDVGAVANSCTRETEMEEHTEDFDDSLDAATAEIEEALLLERCETTAVEISAILDAADGNKASSLDDPQLRILMDPFHFFQRIYLSKKHGATRAFLRALSDAISVVNLDDKHLVSIRLAKAMMTFDEATRSPAHAKYIWKRVRRTIPPPSILEPLVREVFEAFGSLLDAKTKQPLFNKAALLVTKRCLELVRKGQLSDPVGIELYTDLGPCRGPDGTADDGVRLYSCRRGTNGLEGGIHRNLRARFAKSGVTPRHANARLLDYVLGHNLTVSWHIQSHWGGFHRSFRLMAHSGSVSTPLPSTRSTTLPDPIRVKLPLPGSYQYQNSAVALLAVELLRTSRRPLSLVPALSNVSPLAYRKGIEVTRWVGRLDWVNFSSELSRTKHPILIDGAHNPSAAEQLHQYLHTLAEDSAPTTLITAISAPRPPTVLLEPLLRPRGSIRKVVCVSFSRPDGMSWIEPTPPEEIRELLLRDPAFEHVQEVQVFGEVEQALKSLGEADRVVVAGSLYLAADVYRLIRRGREGAAEAEADA</sequence>
<evidence type="ECO:0000256" key="2">
    <source>
        <dbReference type="ARBA" id="ARBA00022598"/>
    </source>
</evidence>
<dbReference type="GO" id="GO:0004326">
    <property type="term" value="F:tetrahydrofolylpolyglutamate synthase activity"/>
    <property type="evidence" value="ECO:0007669"/>
    <property type="project" value="InterPro"/>
</dbReference>
<evidence type="ECO:0000256" key="3">
    <source>
        <dbReference type="ARBA" id="ARBA00022741"/>
    </source>
</evidence>
<accession>A0A2X0MSW7</accession>
<comment type="similarity">
    <text evidence="1">Belongs to the folylpolyglutamate synthase family.</text>
</comment>
<keyword evidence="6" id="KW-1133">Transmembrane helix</keyword>
<keyword evidence="8" id="KW-1185">Reference proteome</keyword>
<gene>
    <name evidence="7" type="primary">BQ5605_C047g12291</name>
    <name evidence="7" type="ORF">BQ5605_C047G12291</name>
</gene>
<dbReference type="GO" id="GO:0005739">
    <property type="term" value="C:mitochondrion"/>
    <property type="evidence" value="ECO:0007669"/>
    <property type="project" value="TreeGrafter"/>
</dbReference>
<protein>
    <submittedName>
        <fullName evidence="7">BQ5605_C047g12291 protein</fullName>
    </submittedName>
</protein>
<dbReference type="SUPFAM" id="SSF53244">
    <property type="entry name" value="MurD-like peptide ligases, peptide-binding domain"/>
    <property type="match status" value="1"/>
</dbReference>
<dbReference type="GO" id="GO:0008841">
    <property type="term" value="F:dihydrofolate synthase activity"/>
    <property type="evidence" value="ECO:0007669"/>
    <property type="project" value="TreeGrafter"/>
</dbReference>
<keyword evidence="2" id="KW-0436">Ligase</keyword>
<evidence type="ECO:0000313" key="8">
    <source>
        <dbReference type="Proteomes" id="UP000249464"/>
    </source>
</evidence>
<feature type="transmembrane region" description="Helical" evidence="6">
    <location>
        <begin position="116"/>
        <end position="136"/>
    </location>
</feature>
<dbReference type="STRING" id="796604.A0A2X0MSW7"/>
<evidence type="ECO:0000256" key="5">
    <source>
        <dbReference type="SAM" id="MobiDB-lite"/>
    </source>
</evidence>
<dbReference type="InterPro" id="IPR012337">
    <property type="entry name" value="RNaseH-like_sf"/>
</dbReference>
<organism evidence="7 8">
    <name type="scientific">Microbotryum silenes-dioicae</name>
    <dbReference type="NCBI Taxonomy" id="796604"/>
    <lineage>
        <taxon>Eukaryota</taxon>
        <taxon>Fungi</taxon>
        <taxon>Dikarya</taxon>
        <taxon>Basidiomycota</taxon>
        <taxon>Pucciniomycotina</taxon>
        <taxon>Microbotryomycetes</taxon>
        <taxon>Microbotryales</taxon>
        <taxon>Microbotryaceae</taxon>
        <taxon>Microbotryum</taxon>
    </lineage>
</organism>
<evidence type="ECO:0000256" key="1">
    <source>
        <dbReference type="ARBA" id="ARBA00008276"/>
    </source>
</evidence>
<dbReference type="CDD" id="cd06503">
    <property type="entry name" value="ATP-synt_Fo_b"/>
    <property type="match status" value="1"/>
</dbReference>
<keyword evidence="3" id="KW-0547">Nucleotide-binding</keyword>
<dbReference type="InterPro" id="IPR036397">
    <property type="entry name" value="RNaseH_sf"/>
</dbReference>
<keyword evidence="6" id="KW-0472">Membrane</keyword>
<dbReference type="SUPFAM" id="SSF53098">
    <property type="entry name" value="Ribonuclease H-like"/>
    <property type="match status" value="1"/>
</dbReference>
<dbReference type="AlphaFoldDB" id="A0A2X0MSW7"/>
<dbReference type="PANTHER" id="PTHR11136">
    <property type="entry name" value="FOLYLPOLYGLUTAMATE SYNTHASE-RELATED"/>
    <property type="match status" value="1"/>
</dbReference>
<dbReference type="GO" id="GO:0003676">
    <property type="term" value="F:nucleic acid binding"/>
    <property type="evidence" value="ECO:0007669"/>
    <property type="project" value="InterPro"/>
</dbReference>
<feature type="compositionally biased region" description="Basic and acidic residues" evidence="5">
    <location>
        <begin position="48"/>
        <end position="96"/>
    </location>
</feature>
<dbReference type="PANTHER" id="PTHR11136:SF0">
    <property type="entry name" value="DIHYDROFOLATE SYNTHETASE-RELATED"/>
    <property type="match status" value="1"/>
</dbReference>
<dbReference type="GO" id="GO:0005829">
    <property type="term" value="C:cytosol"/>
    <property type="evidence" value="ECO:0007669"/>
    <property type="project" value="TreeGrafter"/>
</dbReference>
<dbReference type="Proteomes" id="UP000249464">
    <property type="component" value="Unassembled WGS sequence"/>
</dbReference>